<evidence type="ECO:0000259" key="1">
    <source>
        <dbReference type="PROSITE" id="PS50994"/>
    </source>
</evidence>
<dbReference type="InterPro" id="IPR050900">
    <property type="entry name" value="Transposase_IS3/IS150/IS904"/>
</dbReference>
<feature type="domain" description="Integrase catalytic" evidence="1">
    <location>
        <begin position="98"/>
        <end position="261"/>
    </location>
</feature>
<dbReference type="InterPro" id="IPR036397">
    <property type="entry name" value="RNaseH_sf"/>
</dbReference>
<dbReference type="Pfam" id="PF00665">
    <property type="entry name" value="rve"/>
    <property type="match status" value="1"/>
</dbReference>
<dbReference type="PANTHER" id="PTHR46889">
    <property type="entry name" value="TRANSPOSASE INSF FOR INSERTION SEQUENCE IS3B-RELATED"/>
    <property type="match status" value="1"/>
</dbReference>
<organism evidence="2 3">
    <name type="scientific">Agrobacterium tumefaciens</name>
    <dbReference type="NCBI Taxonomy" id="358"/>
    <lineage>
        <taxon>Bacteria</taxon>
        <taxon>Pseudomonadati</taxon>
        <taxon>Pseudomonadota</taxon>
        <taxon>Alphaproteobacteria</taxon>
        <taxon>Hyphomicrobiales</taxon>
        <taxon>Rhizobiaceae</taxon>
        <taxon>Rhizobium/Agrobacterium group</taxon>
        <taxon>Agrobacterium</taxon>
        <taxon>Agrobacterium tumefaciens complex</taxon>
    </lineage>
</organism>
<dbReference type="RefSeq" id="WP_104680176.1">
    <property type="nucleotide sequence ID" value="NZ_CP026925.1"/>
</dbReference>
<evidence type="ECO:0000313" key="3">
    <source>
        <dbReference type="Proteomes" id="UP000237717"/>
    </source>
</evidence>
<dbReference type="Gene3D" id="3.30.420.10">
    <property type="entry name" value="Ribonuclease H-like superfamily/Ribonuclease H"/>
    <property type="match status" value="1"/>
</dbReference>
<dbReference type="GO" id="GO:0003676">
    <property type="term" value="F:nucleic acid binding"/>
    <property type="evidence" value="ECO:0007669"/>
    <property type="project" value="InterPro"/>
</dbReference>
<dbReference type="NCBIfam" id="NF033516">
    <property type="entry name" value="transpos_IS3"/>
    <property type="match status" value="1"/>
</dbReference>
<dbReference type="InterPro" id="IPR025948">
    <property type="entry name" value="HTH-like_dom"/>
</dbReference>
<reference evidence="2 3" key="1">
    <citation type="submission" date="2018-02" db="EMBL/GenBank/DDBJ databases">
        <title>Complete genome sequence of Agrobacterium tumefaciens 1D1609.</title>
        <authorList>
            <person name="Cho S.-T."/>
            <person name="Haryono M."/>
            <person name="Chang H.-H."/>
            <person name="Santos M.N."/>
            <person name="Lai E.-M."/>
            <person name="Kuo C.-H."/>
        </authorList>
    </citation>
    <scope>NUCLEOTIDE SEQUENCE [LARGE SCALE GENOMIC DNA]</scope>
    <source>
        <strain evidence="2 3">1D1609</strain>
    </source>
</reference>
<sequence>MIDLPRSTYYYRSTAKALNLGDSELIAIIGDIQDELPCYGYRRVTHELQRRGHLVNHKRVARVMRANGLGIKPRKRYVRTTDSNHDSPIYPNLYRNVIPARPDMVWVADFTYIRIAAGSCYLAVILDSCSRKVIGYGLSKRLDTPLALAALRSALENRKPPPGCIHHTDRGCQYASETYRRALDAAGLQESMSAVGNPYHNAQAESFMKTLKVEEIYPAGYETFADVAEHLPRFIEQIYNAKRLHSALGYLSPTESETQLAQQAA</sequence>
<dbReference type="SUPFAM" id="SSF53098">
    <property type="entry name" value="Ribonuclease H-like"/>
    <property type="match status" value="1"/>
</dbReference>
<accession>A0A2L2LL51</accession>
<dbReference type="Pfam" id="PF13276">
    <property type="entry name" value="HTH_21"/>
    <property type="match status" value="1"/>
</dbReference>
<dbReference type="EMBL" id="CP026925">
    <property type="protein sequence ID" value="AVH45061.1"/>
    <property type="molecule type" value="Genomic_DNA"/>
</dbReference>
<dbReference type="PROSITE" id="PS50994">
    <property type="entry name" value="INTEGRASE"/>
    <property type="match status" value="1"/>
</dbReference>
<protein>
    <submittedName>
        <fullName evidence="2">Transposase</fullName>
    </submittedName>
</protein>
<dbReference type="PANTHER" id="PTHR46889:SF7">
    <property type="entry name" value="TRANSPOSASE FOR INSERTION SEQUENCE ELEMENT IS904"/>
    <property type="match status" value="1"/>
</dbReference>
<gene>
    <name evidence="2" type="ORF">At1D1609_50220</name>
</gene>
<dbReference type="Pfam" id="PF13333">
    <property type="entry name" value="rve_2"/>
    <property type="match status" value="1"/>
</dbReference>
<dbReference type="InterPro" id="IPR012337">
    <property type="entry name" value="RNaseH-like_sf"/>
</dbReference>
<dbReference type="GO" id="GO:0015074">
    <property type="term" value="P:DNA integration"/>
    <property type="evidence" value="ECO:0007669"/>
    <property type="project" value="InterPro"/>
</dbReference>
<dbReference type="InterPro" id="IPR001584">
    <property type="entry name" value="Integrase_cat-core"/>
</dbReference>
<proteinExistence type="predicted"/>
<dbReference type="AlphaFoldDB" id="A0A2L2LL51"/>
<name>A0A2L2LL51_AGRTU</name>
<evidence type="ECO:0000313" key="2">
    <source>
        <dbReference type="EMBL" id="AVH45061.1"/>
    </source>
</evidence>
<dbReference type="Proteomes" id="UP000237717">
    <property type="component" value="Chromosome II"/>
</dbReference>
<dbReference type="InterPro" id="IPR048020">
    <property type="entry name" value="Transpos_IS3"/>
</dbReference>